<evidence type="ECO:0000313" key="1">
    <source>
        <dbReference type="EMBL" id="RAS30969.1"/>
    </source>
</evidence>
<name>A0A329C8J2_9BURK</name>
<dbReference type="RefSeq" id="WP_111932469.1">
    <property type="nucleotide sequence ID" value="NZ_CADFFP010000012.1"/>
</dbReference>
<accession>A0A329C8J2</accession>
<dbReference type="Proteomes" id="UP000248918">
    <property type="component" value="Unassembled WGS sequence"/>
</dbReference>
<evidence type="ECO:0000313" key="2">
    <source>
        <dbReference type="Proteomes" id="UP000248918"/>
    </source>
</evidence>
<reference evidence="1 2" key="1">
    <citation type="submission" date="2018-06" db="EMBL/GenBank/DDBJ databases">
        <title>Genomic Encyclopedia of Type Strains, Phase III (KMG-III): the genomes of soil and plant-associated and newly described type strains.</title>
        <authorList>
            <person name="Whitman W."/>
        </authorList>
    </citation>
    <scope>NUCLEOTIDE SEQUENCE [LARGE SCALE GENOMIC DNA]</scope>
    <source>
        <strain evidence="1 2">LMG 23644</strain>
    </source>
</reference>
<protein>
    <submittedName>
        <fullName evidence="1">Uncharacterized protein</fullName>
    </submittedName>
</protein>
<proteinExistence type="predicted"/>
<organism evidence="1 2">
    <name type="scientific">Paraburkholderia bryophila</name>
    <dbReference type="NCBI Taxonomy" id="420952"/>
    <lineage>
        <taxon>Bacteria</taxon>
        <taxon>Pseudomonadati</taxon>
        <taxon>Pseudomonadota</taxon>
        <taxon>Betaproteobacteria</taxon>
        <taxon>Burkholderiales</taxon>
        <taxon>Burkholderiaceae</taxon>
        <taxon>Paraburkholderia</taxon>
    </lineage>
</organism>
<comment type="caution">
    <text evidence="1">The sequence shown here is derived from an EMBL/GenBank/DDBJ whole genome shotgun (WGS) entry which is preliminary data.</text>
</comment>
<dbReference type="OrthoDB" id="9034660at2"/>
<dbReference type="AlphaFoldDB" id="A0A329C8J2"/>
<gene>
    <name evidence="1" type="ORF">BX591_109146</name>
</gene>
<sequence>MSSRHAKNRPFGLDLPELFTSEQMLPSGVDADMMDGLHRSSGKVLQLATLTHQAVARGDAAAAEAARASLERQLAISTSLIDQLLLDGTDQPTTH</sequence>
<dbReference type="EMBL" id="QLTK01000009">
    <property type="protein sequence ID" value="RAS30969.1"/>
    <property type="molecule type" value="Genomic_DNA"/>
</dbReference>